<dbReference type="InterPro" id="IPR029068">
    <property type="entry name" value="Glyas_Bleomycin-R_OHBP_Dase"/>
</dbReference>
<dbReference type="Gene3D" id="3.10.180.10">
    <property type="entry name" value="2,3-Dihydroxybiphenyl 1,2-Dioxygenase, domain 1"/>
    <property type="match status" value="1"/>
</dbReference>
<evidence type="ECO:0000259" key="1">
    <source>
        <dbReference type="PROSITE" id="PS51819"/>
    </source>
</evidence>
<dbReference type="PROSITE" id="PS51819">
    <property type="entry name" value="VOC"/>
    <property type="match status" value="1"/>
</dbReference>
<sequence length="194" mass="22250">MILGISHIISVNSNTPNAEVIFRETITNPSNKLLWMNSNSKIHTLTLFNSHPYQFEDIQYSDNIIPKGVGRFLLVDKKLSLFTNDIKAEVDFWVNQLGFKFDKTLKLVRPISNWNMELTLEYNEFLPPSYLDSKGLTCIAFLSKDVAGFREKMVRNGNQVTELFTVNINNKTLTIFIAKTPTGAYCEFIEVQDE</sequence>
<feature type="domain" description="VOC" evidence="1">
    <location>
        <begin position="71"/>
        <end position="191"/>
    </location>
</feature>
<dbReference type="SUPFAM" id="SSF54593">
    <property type="entry name" value="Glyoxalase/Bleomycin resistance protein/Dihydroxybiphenyl dioxygenase"/>
    <property type="match status" value="1"/>
</dbReference>
<name>A0ABQ6GPU7_9GAMM</name>
<reference evidence="2 3" key="1">
    <citation type="submission" date="2023-03" db="EMBL/GenBank/DDBJ databases">
        <title>Draft genome sequence of Thalassotalea insulae KCTC 62186T.</title>
        <authorList>
            <person name="Sawabe T."/>
        </authorList>
    </citation>
    <scope>NUCLEOTIDE SEQUENCE [LARGE SCALE GENOMIC DNA]</scope>
    <source>
        <strain evidence="2 3">KCTC 62186</strain>
    </source>
</reference>
<gene>
    <name evidence="2" type="ORF">tinsulaeT_09790</name>
</gene>
<organism evidence="2 3">
    <name type="scientific">Thalassotalea insulae</name>
    <dbReference type="NCBI Taxonomy" id="2056778"/>
    <lineage>
        <taxon>Bacteria</taxon>
        <taxon>Pseudomonadati</taxon>
        <taxon>Pseudomonadota</taxon>
        <taxon>Gammaproteobacteria</taxon>
        <taxon>Alteromonadales</taxon>
        <taxon>Colwelliaceae</taxon>
        <taxon>Thalassotalea</taxon>
    </lineage>
</organism>
<protein>
    <recommendedName>
        <fullName evidence="1">VOC domain-containing protein</fullName>
    </recommendedName>
</protein>
<evidence type="ECO:0000313" key="3">
    <source>
        <dbReference type="Proteomes" id="UP001157186"/>
    </source>
</evidence>
<dbReference type="Proteomes" id="UP001157186">
    <property type="component" value="Unassembled WGS sequence"/>
</dbReference>
<accession>A0ABQ6GPU7</accession>
<comment type="caution">
    <text evidence="2">The sequence shown here is derived from an EMBL/GenBank/DDBJ whole genome shotgun (WGS) entry which is preliminary data.</text>
</comment>
<dbReference type="InterPro" id="IPR037523">
    <property type="entry name" value="VOC_core"/>
</dbReference>
<dbReference type="EMBL" id="BSST01000001">
    <property type="protein sequence ID" value="GLX77639.1"/>
    <property type="molecule type" value="Genomic_DNA"/>
</dbReference>
<keyword evidence="3" id="KW-1185">Reference proteome</keyword>
<proteinExistence type="predicted"/>
<dbReference type="RefSeq" id="WP_284243511.1">
    <property type="nucleotide sequence ID" value="NZ_BSST01000001.1"/>
</dbReference>
<evidence type="ECO:0000313" key="2">
    <source>
        <dbReference type="EMBL" id="GLX77639.1"/>
    </source>
</evidence>